<dbReference type="GO" id="GO:0005829">
    <property type="term" value="C:cytosol"/>
    <property type="evidence" value="ECO:0007669"/>
    <property type="project" value="TreeGrafter"/>
</dbReference>
<dbReference type="InterPro" id="IPR000835">
    <property type="entry name" value="HTH_MarR-typ"/>
</dbReference>
<protein>
    <submittedName>
        <fullName evidence="10">Response regulator</fullName>
    </submittedName>
</protein>
<dbReference type="PROSITE" id="PS01117">
    <property type="entry name" value="HTH_MARR_1"/>
    <property type="match status" value="1"/>
</dbReference>
<organism evidence="10 11">
    <name type="scientific">Xanthobacter autotrophicus</name>
    <dbReference type="NCBI Taxonomy" id="280"/>
    <lineage>
        <taxon>Bacteria</taxon>
        <taxon>Pseudomonadati</taxon>
        <taxon>Pseudomonadota</taxon>
        <taxon>Alphaproteobacteria</taxon>
        <taxon>Hyphomicrobiales</taxon>
        <taxon>Xanthobacteraceae</taxon>
        <taxon>Xanthobacter</taxon>
    </lineage>
</organism>
<keyword evidence="2" id="KW-0902">Two-component regulatory system</keyword>
<keyword evidence="4" id="KW-0238">DNA-binding</keyword>
<dbReference type="GO" id="GO:0000976">
    <property type="term" value="F:transcription cis-regulatory region binding"/>
    <property type="evidence" value="ECO:0007669"/>
    <property type="project" value="TreeGrafter"/>
</dbReference>
<dbReference type="Gene3D" id="1.10.10.10">
    <property type="entry name" value="Winged helix-like DNA-binding domain superfamily/Winged helix DNA-binding domain"/>
    <property type="match status" value="1"/>
</dbReference>
<dbReference type="Proteomes" id="UP000305131">
    <property type="component" value="Unassembled WGS sequence"/>
</dbReference>
<dbReference type="PROSITE" id="PS50110">
    <property type="entry name" value="RESPONSE_REGULATORY"/>
    <property type="match status" value="1"/>
</dbReference>
<sequence length="273" mass="29709">MDGQIKTAPRVLLVDDDPDVLIELQEGLGLLGITSLTAGTAVEALDLMERHDNLQVVVTDLQMPRIDGIELLQKLAVRRRKHPVAAIVITGHASLDRAVGALRLQAVDFLQKPLSAEEVAHAITRAFALVEDEATSEGETGSPPASSPPRPHDLSAQHLRARYLRALVAARADRDAIFQTGLFSDPAWEMMLDLAMAEASHRPISVTSLCIASGAPATTALRRIDDLEEAGLVSRVPDARDRRRIIVHLTDLGRARMEAFVQRQADRLGITLD</sequence>
<proteinExistence type="predicted"/>
<dbReference type="Pfam" id="PF00072">
    <property type="entry name" value="Response_reg"/>
    <property type="match status" value="1"/>
</dbReference>
<evidence type="ECO:0000313" key="11">
    <source>
        <dbReference type="Proteomes" id="UP000305131"/>
    </source>
</evidence>
<keyword evidence="3" id="KW-0805">Transcription regulation</keyword>
<accession>A0A6C1KHF1</accession>
<dbReference type="GO" id="GO:0003700">
    <property type="term" value="F:DNA-binding transcription factor activity"/>
    <property type="evidence" value="ECO:0007669"/>
    <property type="project" value="InterPro"/>
</dbReference>
<dbReference type="OrthoDB" id="9782896at2"/>
<evidence type="ECO:0000256" key="7">
    <source>
        <dbReference type="SAM" id="MobiDB-lite"/>
    </source>
</evidence>
<keyword evidence="5" id="KW-0804">Transcription</keyword>
<evidence type="ECO:0000256" key="6">
    <source>
        <dbReference type="PROSITE-ProRule" id="PRU00169"/>
    </source>
</evidence>
<dbReference type="InterPro" id="IPR036388">
    <property type="entry name" value="WH-like_DNA-bd_sf"/>
</dbReference>
<dbReference type="SMART" id="SM00448">
    <property type="entry name" value="REC"/>
    <property type="match status" value="1"/>
</dbReference>
<dbReference type="GO" id="GO:0000156">
    <property type="term" value="F:phosphorelay response regulator activity"/>
    <property type="evidence" value="ECO:0007669"/>
    <property type="project" value="TreeGrafter"/>
</dbReference>
<feature type="domain" description="Response regulatory" evidence="8">
    <location>
        <begin position="10"/>
        <end position="127"/>
    </location>
</feature>
<dbReference type="InterPro" id="IPR001789">
    <property type="entry name" value="Sig_transdc_resp-reg_receiver"/>
</dbReference>
<dbReference type="AlphaFoldDB" id="A0A6C1KHF1"/>
<dbReference type="InterPro" id="IPR036390">
    <property type="entry name" value="WH_DNA-bd_sf"/>
</dbReference>
<dbReference type="EMBL" id="VAUP01000022">
    <property type="protein sequence ID" value="TLX43241.1"/>
    <property type="molecule type" value="Genomic_DNA"/>
</dbReference>
<dbReference type="InterPro" id="IPR023187">
    <property type="entry name" value="Tscrpt_reg_MarR-type_CS"/>
</dbReference>
<evidence type="ECO:0000259" key="8">
    <source>
        <dbReference type="PROSITE" id="PS50110"/>
    </source>
</evidence>
<evidence type="ECO:0000256" key="5">
    <source>
        <dbReference type="ARBA" id="ARBA00023163"/>
    </source>
</evidence>
<dbReference type="PANTHER" id="PTHR48111">
    <property type="entry name" value="REGULATOR OF RPOS"/>
    <property type="match status" value="1"/>
</dbReference>
<evidence type="ECO:0000256" key="3">
    <source>
        <dbReference type="ARBA" id="ARBA00023015"/>
    </source>
</evidence>
<comment type="caution">
    <text evidence="10">The sequence shown here is derived from an EMBL/GenBank/DDBJ whole genome shotgun (WGS) entry which is preliminary data.</text>
</comment>
<reference evidence="10 11" key="1">
    <citation type="submission" date="2019-05" db="EMBL/GenBank/DDBJ databases">
        <authorList>
            <person name="Zhou X."/>
        </authorList>
    </citation>
    <scope>NUCLEOTIDE SEQUENCE [LARGE SCALE GENOMIC DNA]</scope>
    <source>
        <strain evidence="10 11">DSM 432</strain>
    </source>
</reference>
<evidence type="ECO:0000256" key="4">
    <source>
        <dbReference type="ARBA" id="ARBA00023125"/>
    </source>
</evidence>
<evidence type="ECO:0000256" key="1">
    <source>
        <dbReference type="ARBA" id="ARBA00022553"/>
    </source>
</evidence>
<name>A0A6C1KHF1_XANAU</name>
<dbReference type="SMART" id="SM00347">
    <property type="entry name" value="HTH_MARR"/>
    <property type="match status" value="1"/>
</dbReference>
<gene>
    <name evidence="10" type="ORF">FBQ73_11455</name>
</gene>
<dbReference type="PROSITE" id="PS50995">
    <property type="entry name" value="HTH_MARR_2"/>
    <property type="match status" value="1"/>
</dbReference>
<evidence type="ECO:0000259" key="9">
    <source>
        <dbReference type="PROSITE" id="PS50995"/>
    </source>
</evidence>
<dbReference type="PANTHER" id="PTHR48111:SF1">
    <property type="entry name" value="TWO-COMPONENT RESPONSE REGULATOR ORR33"/>
    <property type="match status" value="1"/>
</dbReference>
<dbReference type="Gene3D" id="3.40.50.2300">
    <property type="match status" value="1"/>
</dbReference>
<dbReference type="InterPro" id="IPR011006">
    <property type="entry name" value="CheY-like_superfamily"/>
</dbReference>
<evidence type="ECO:0000256" key="2">
    <source>
        <dbReference type="ARBA" id="ARBA00023012"/>
    </source>
</evidence>
<evidence type="ECO:0000313" key="10">
    <source>
        <dbReference type="EMBL" id="TLX43241.1"/>
    </source>
</evidence>
<dbReference type="RefSeq" id="WP_138399595.1">
    <property type="nucleotide sequence ID" value="NZ_JBAFVI010000002.1"/>
</dbReference>
<dbReference type="InterPro" id="IPR039420">
    <property type="entry name" value="WalR-like"/>
</dbReference>
<dbReference type="GeneID" id="95774071"/>
<feature type="region of interest" description="Disordered" evidence="7">
    <location>
        <begin position="133"/>
        <end position="153"/>
    </location>
</feature>
<dbReference type="SUPFAM" id="SSF46785">
    <property type="entry name" value="Winged helix' DNA-binding domain"/>
    <property type="match status" value="1"/>
</dbReference>
<feature type="modified residue" description="4-aspartylphosphate" evidence="6">
    <location>
        <position position="60"/>
    </location>
</feature>
<feature type="domain" description="HTH marR-type" evidence="9">
    <location>
        <begin position="160"/>
        <end position="273"/>
    </location>
</feature>
<dbReference type="GO" id="GO:0032993">
    <property type="term" value="C:protein-DNA complex"/>
    <property type="evidence" value="ECO:0007669"/>
    <property type="project" value="TreeGrafter"/>
</dbReference>
<keyword evidence="1 6" id="KW-0597">Phosphoprotein</keyword>
<dbReference type="SUPFAM" id="SSF52172">
    <property type="entry name" value="CheY-like"/>
    <property type="match status" value="1"/>
</dbReference>